<evidence type="ECO:0000256" key="2">
    <source>
        <dbReference type="PROSITE-ProRule" id="PRU00335"/>
    </source>
</evidence>
<dbReference type="Pfam" id="PF00440">
    <property type="entry name" value="TetR_N"/>
    <property type="match status" value="1"/>
</dbReference>
<dbReference type="Gene3D" id="1.10.357.10">
    <property type="entry name" value="Tetracycline Repressor, domain 2"/>
    <property type="match status" value="1"/>
</dbReference>
<feature type="DNA-binding region" description="H-T-H motif" evidence="2">
    <location>
        <begin position="40"/>
        <end position="59"/>
    </location>
</feature>
<proteinExistence type="predicted"/>
<protein>
    <submittedName>
        <fullName evidence="4">TetR family transcriptional regulator</fullName>
    </submittedName>
</protein>
<feature type="domain" description="HTH tetR-type" evidence="3">
    <location>
        <begin position="17"/>
        <end position="77"/>
    </location>
</feature>
<name>A0A6N7Z7Q0_9PSEU</name>
<dbReference type="SUPFAM" id="SSF46689">
    <property type="entry name" value="Homeodomain-like"/>
    <property type="match status" value="1"/>
</dbReference>
<gene>
    <name evidence="4" type="ORF">GKO32_19140</name>
</gene>
<accession>A0A6N7Z7Q0</accession>
<dbReference type="Proteomes" id="UP000440096">
    <property type="component" value="Unassembled WGS sequence"/>
</dbReference>
<evidence type="ECO:0000256" key="1">
    <source>
        <dbReference type="ARBA" id="ARBA00023125"/>
    </source>
</evidence>
<reference evidence="4 5" key="1">
    <citation type="submission" date="2019-11" db="EMBL/GenBank/DDBJ databases">
        <title>Draft genome of Amycolatopsis RM579.</title>
        <authorList>
            <person name="Duangmal K."/>
            <person name="Mingma R."/>
        </authorList>
    </citation>
    <scope>NUCLEOTIDE SEQUENCE [LARGE SCALE GENOMIC DNA]</scope>
    <source>
        <strain evidence="4 5">RM579</strain>
    </source>
</reference>
<dbReference type="AlphaFoldDB" id="A0A6N7Z7Q0"/>
<evidence type="ECO:0000313" key="4">
    <source>
        <dbReference type="EMBL" id="MTD56076.1"/>
    </source>
</evidence>
<dbReference type="SUPFAM" id="SSF48498">
    <property type="entry name" value="Tetracyclin repressor-like, C-terminal domain"/>
    <property type="match status" value="1"/>
</dbReference>
<keyword evidence="1 2" id="KW-0238">DNA-binding</keyword>
<dbReference type="Pfam" id="PF17940">
    <property type="entry name" value="TetR_C_31"/>
    <property type="match status" value="1"/>
</dbReference>
<dbReference type="OrthoDB" id="6929199at2"/>
<dbReference type="InterPro" id="IPR009057">
    <property type="entry name" value="Homeodomain-like_sf"/>
</dbReference>
<comment type="caution">
    <text evidence="4">The sequence shown here is derived from an EMBL/GenBank/DDBJ whole genome shotgun (WGS) entry which is preliminary data.</text>
</comment>
<keyword evidence="5" id="KW-1185">Reference proteome</keyword>
<organism evidence="4 5">
    <name type="scientific">Amycolatopsis pithecellobii</name>
    <dbReference type="NCBI Taxonomy" id="664692"/>
    <lineage>
        <taxon>Bacteria</taxon>
        <taxon>Bacillati</taxon>
        <taxon>Actinomycetota</taxon>
        <taxon>Actinomycetes</taxon>
        <taxon>Pseudonocardiales</taxon>
        <taxon>Pseudonocardiaceae</taxon>
        <taxon>Amycolatopsis</taxon>
    </lineage>
</organism>
<dbReference type="InterPro" id="IPR036271">
    <property type="entry name" value="Tet_transcr_reg_TetR-rel_C_sf"/>
</dbReference>
<dbReference type="InterPro" id="IPR001647">
    <property type="entry name" value="HTH_TetR"/>
</dbReference>
<evidence type="ECO:0000259" key="3">
    <source>
        <dbReference type="PROSITE" id="PS50977"/>
    </source>
</evidence>
<dbReference type="PROSITE" id="PS50977">
    <property type="entry name" value="HTH_TETR_2"/>
    <property type="match status" value="1"/>
</dbReference>
<evidence type="ECO:0000313" key="5">
    <source>
        <dbReference type="Proteomes" id="UP000440096"/>
    </source>
</evidence>
<dbReference type="InterPro" id="IPR041583">
    <property type="entry name" value="TetR_C_31"/>
</dbReference>
<dbReference type="EMBL" id="WMBA01000029">
    <property type="protein sequence ID" value="MTD56076.1"/>
    <property type="molecule type" value="Genomic_DNA"/>
</dbReference>
<sequence length="198" mass="21285">MEGGAVSDARTLTARGAARRTVLLDAAIAVVAEAGSARLTHRTVASTAKVSLASVTYHFSSIDDLRRSMFERALQIVDDQLTETAATGTPDELPRLAADYVIALVEQRRAAVVAMQEMIVAAIHDPALQSTYHAFHHRLAELLSPCVGGYRRGLAVAATLEGLILTALTYPGPDAEDLRQLHAAVLDLINRLRVEPPR</sequence>
<dbReference type="GO" id="GO:0003677">
    <property type="term" value="F:DNA binding"/>
    <property type="evidence" value="ECO:0007669"/>
    <property type="project" value="UniProtKB-UniRule"/>
</dbReference>